<gene>
    <name evidence="1" type="ORF">CISIN_1g0387333mg</name>
</gene>
<feature type="non-terminal residue" evidence="1">
    <location>
        <position position="38"/>
    </location>
</feature>
<evidence type="ECO:0000313" key="1">
    <source>
        <dbReference type="EMBL" id="KDO39053.1"/>
    </source>
</evidence>
<evidence type="ECO:0000313" key="2">
    <source>
        <dbReference type="Proteomes" id="UP000027120"/>
    </source>
</evidence>
<dbReference type="eggNOG" id="KOG4287">
    <property type="taxonomic scope" value="Eukaryota"/>
</dbReference>
<protein>
    <submittedName>
        <fullName evidence="1">Uncharacterized protein</fullName>
    </submittedName>
</protein>
<sequence length="38" mass="4308">PGFRDIATLITGSRMEFDDAYALLLTHETRLEQQQGGR</sequence>
<organism evidence="1 2">
    <name type="scientific">Citrus sinensis</name>
    <name type="common">Sweet orange</name>
    <name type="synonym">Citrus aurantium var. sinensis</name>
    <dbReference type="NCBI Taxonomy" id="2711"/>
    <lineage>
        <taxon>Eukaryota</taxon>
        <taxon>Viridiplantae</taxon>
        <taxon>Streptophyta</taxon>
        <taxon>Embryophyta</taxon>
        <taxon>Tracheophyta</taxon>
        <taxon>Spermatophyta</taxon>
        <taxon>Magnoliopsida</taxon>
        <taxon>eudicotyledons</taxon>
        <taxon>Gunneridae</taxon>
        <taxon>Pentapetalae</taxon>
        <taxon>rosids</taxon>
        <taxon>malvids</taxon>
        <taxon>Sapindales</taxon>
        <taxon>Rutaceae</taxon>
        <taxon>Aurantioideae</taxon>
        <taxon>Citrus</taxon>
    </lineage>
</organism>
<reference evidence="1 2" key="1">
    <citation type="submission" date="2014-04" db="EMBL/GenBank/DDBJ databases">
        <authorList>
            <consortium name="International Citrus Genome Consortium"/>
            <person name="Gmitter F."/>
            <person name="Chen C."/>
            <person name="Farmerie W."/>
            <person name="Harkins T."/>
            <person name="Desany B."/>
            <person name="Mohiuddin M."/>
            <person name="Kodira C."/>
            <person name="Borodovsky M."/>
            <person name="Lomsadze A."/>
            <person name="Burns P."/>
            <person name="Jenkins J."/>
            <person name="Prochnik S."/>
            <person name="Shu S."/>
            <person name="Chapman J."/>
            <person name="Pitluck S."/>
            <person name="Schmutz J."/>
            <person name="Rokhsar D."/>
        </authorList>
    </citation>
    <scope>NUCLEOTIDE SEQUENCE</scope>
</reference>
<keyword evidence="2" id="KW-1185">Reference proteome</keyword>
<name>A0A067D876_CITSI</name>
<dbReference type="PaxDb" id="2711-XP_006494125.1"/>
<proteinExistence type="predicted"/>
<dbReference type="eggNOG" id="KOG0017">
    <property type="taxonomic scope" value="Eukaryota"/>
</dbReference>
<dbReference type="Proteomes" id="UP000027120">
    <property type="component" value="Unassembled WGS sequence"/>
</dbReference>
<dbReference type="EMBL" id="KK787040">
    <property type="protein sequence ID" value="KDO39053.1"/>
    <property type="molecule type" value="Genomic_DNA"/>
</dbReference>
<accession>A0A067D876</accession>
<feature type="non-terminal residue" evidence="1">
    <location>
        <position position="1"/>
    </location>
</feature>
<dbReference type="AlphaFoldDB" id="A0A067D876"/>